<feature type="region of interest" description="Disordered" evidence="1">
    <location>
        <begin position="612"/>
        <end position="639"/>
    </location>
</feature>
<evidence type="ECO:0000313" key="3">
    <source>
        <dbReference type="Proteomes" id="UP000738325"/>
    </source>
</evidence>
<reference evidence="2" key="1">
    <citation type="journal article" date="2020" name="Fungal Divers.">
        <title>Resolving the Mortierellaceae phylogeny through synthesis of multi-gene phylogenetics and phylogenomics.</title>
        <authorList>
            <person name="Vandepol N."/>
            <person name="Liber J."/>
            <person name="Desiro A."/>
            <person name="Na H."/>
            <person name="Kennedy M."/>
            <person name="Barry K."/>
            <person name="Grigoriev I.V."/>
            <person name="Miller A.N."/>
            <person name="O'Donnell K."/>
            <person name="Stajich J.E."/>
            <person name="Bonito G."/>
        </authorList>
    </citation>
    <scope>NUCLEOTIDE SEQUENCE</scope>
    <source>
        <strain evidence="2">REB-010B</strain>
    </source>
</reference>
<sequence>MSAISRSNSDLYMNLDKCDPKRMLAVTQVMNDNTVLLQKSPIDNDVCFKATLKSTNTTSANGDQPLKSADISVDGKGLVQQQQQQKQQKTFALSTIPNADDISKTAVMTDDVDLAEEAKDCSADEAYITRKLFLLKHGFKQEEFDQCISNDGEPNAIQQLRLIHQPQTENFATLVEQLQTMKAAAVAVRLDDVGLFKVAVAKCERVLDRYQQFDQILASEPGQAKVVWALHEMVRTCHKETLELIKDWSVVYHTLQELIQNILAVTALTTATAGGANGAKSPKSRRSLFSKKAVEPALPQLSAQVLQHQKDVCIHWEAQMRTFYQLSRAYRAFAEKVTQFSLIHEAEAVGRLCSEEAIGATFLRAQVEFQNTKQLSQLHYQIDYTHFNKQLSKENALTTAEERKATPPHPLFSRERIGQINLIRSGRLIEYVSPFVTTAVSSSRKKTTAAATPSAAVPKAYQLIVATDLIYLCEIVDMSAENDKKSGSTGSYNKKNSYKTLHLLHEPVPVADSQISSTPDIVQPPFVQENMVMVCFFNHTSYILQAESCAERDAWVKCARQLRIERPKASDACREQDENEEIQRSTSSASLYTLGGKSKGPRVSLLKRLKTIRRSSNSHTEDTGPTHEIDPDQLTRTDEEEKARRMELGQPSLWEVRRLPLDLGVIPPLEHPIPFRKSHLYDTNVKIVDITTGKAAPGEFGMGIEDRAAYFRDECALFAVLRPARLIPFNDIDRQRDDFFLCCKRLHKGEVMYVEPPYITDFYARSWLHPDMHIEFDSENKSVTIAKMYKIICSTTEIVIEFQKYHNWLMRTARISPDNTFLCMDYRSHALRISKRIERAAATGAQNSASTEDARVLEAGRKYTELGECNIEFRRMSNAPDALSVGFYNPMTKRDMAVGVMVFDKTKVKATASSLGFNAMRMLGPSNGIVRVSPTEMLLTLWQTDARTRPTFVKGQRIFETVKSKSLDTFKITGLREGLDELEDFMRVKSGTDCKARDISETFKLIEMAFQDKVLDPPVEVKMDATKIQGSHSENLFAHRSDGFLETVLEEEEEEEEDQQRQHRKVQKDLEDEVEDLSRSTDTFRLKSRSALLRMERNQRERAAAAAAAVALKIDVHKTLGSQLPPIASSSFENLTSDGTLSSFMIQPSEDQKEIAAPSVADLRQFWAKNITAVAIVRSSSNISLKSAASSMTFNSSLTSRSPSSLSLPISESADIVYELAAEIVDVTQSVVDVQQVDTEELAAHVSAVQSAASQSTIVSQVAEVVEAKRPVVDMLQVDVEKEVAVIAEPTPGLLTRASTVKATVSHSSLVLQVMEESQLEVNANGVVQATRYPLKKTQNADGSVTDDRNDDGEAGVDEEHHMPVKDLKKRWEELTRMGI</sequence>
<feature type="region of interest" description="Disordered" evidence="1">
    <location>
        <begin position="1338"/>
        <end position="1362"/>
    </location>
</feature>
<proteinExistence type="predicted"/>
<protein>
    <recommendedName>
        <fullName evidence="4">PH domain-containing protein</fullName>
    </recommendedName>
</protein>
<dbReference type="EMBL" id="JAAAIP010000218">
    <property type="protein sequence ID" value="KAG0322176.1"/>
    <property type="molecule type" value="Genomic_DNA"/>
</dbReference>
<name>A0A9P6RKF7_9FUNG</name>
<feature type="compositionally biased region" description="Basic and acidic residues" evidence="1">
    <location>
        <begin position="619"/>
        <end position="639"/>
    </location>
</feature>
<evidence type="ECO:0008006" key="4">
    <source>
        <dbReference type="Google" id="ProtNLM"/>
    </source>
</evidence>
<keyword evidence="3" id="KW-1185">Reference proteome</keyword>
<gene>
    <name evidence="2" type="ORF">BGZ99_003442</name>
</gene>
<accession>A0A9P6RKF7</accession>
<evidence type="ECO:0000313" key="2">
    <source>
        <dbReference type="EMBL" id="KAG0322176.1"/>
    </source>
</evidence>
<dbReference type="OrthoDB" id="2395649at2759"/>
<dbReference type="Proteomes" id="UP000738325">
    <property type="component" value="Unassembled WGS sequence"/>
</dbReference>
<organism evidence="2 3">
    <name type="scientific">Dissophora globulifera</name>
    <dbReference type="NCBI Taxonomy" id="979702"/>
    <lineage>
        <taxon>Eukaryota</taxon>
        <taxon>Fungi</taxon>
        <taxon>Fungi incertae sedis</taxon>
        <taxon>Mucoromycota</taxon>
        <taxon>Mortierellomycotina</taxon>
        <taxon>Mortierellomycetes</taxon>
        <taxon>Mortierellales</taxon>
        <taxon>Mortierellaceae</taxon>
        <taxon>Dissophora</taxon>
    </lineage>
</organism>
<feature type="region of interest" description="Disordered" evidence="1">
    <location>
        <begin position="1050"/>
        <end position="1081"/>
    </location>
</feature>
<evidence type="ECO:0000256" key="1">
    <source>
        <dbReference type="SAM" id="MobiDB-lite"/>
    </source>
</evidence>
<comment type="caution">
    <text evidence="2">The sequence shown here is derived from an EMBL/GenBank/DDBJ whole genome shotgun (WGS) entry which is preliminary data.</text>
</comment>